<evidence type="ECO:0000256" key="1">
    <source>
        <dbReference type="SAM" id="MobiDB-lite"/>
    </source>
</evidence>
<feature type="region of interest" description="Disordered" evidence="1">
    <location>
        <begin position="1"/>
        <end position="22"/>
    </location>
</feature>
<dbReference type="AlphaFoldDB" id="A0A0F8YGR2"/>
<organism evidence="2">
    <name type="scientific">marine sediment metagenome</name>
    <dbReference type="NCBI Taxonomy" id="412755"/>
    <lineage>
        <taxon>unclassified sequences</taxon>
        <taxon>metagenomes</taxon>
        <taxon>ecological metagenomes</taxon>
    </lineage>
</organism>
<evidence type="ECO:0000313" key="2">
    <source>
        <dbReference type="EMBL" id="KKK47216.1"/>
    </source>
</evidence>
<accession>A0A0F8YGR2</accession>
<proteinExistence type="predicted"/>
<reference evidence="2" key="1">
    <citation type="journal article" date="2015" name="Nature">
        <title>Complex archaea that bridge the gap between prokaryotes and eukaryotes.</title>
        <authorList>
            <person name="Spang A."/>
            <person name="Saw J.H."/>
            <person name="Jorgensen S.L."/>
            <person name="Zaremba-Niedzwiedzka K."/>
            <person name="Martijn J."/>
            <person name="Lind A.E."/>
            <person name="van Eijk R."/>
            <person name="Schleper C."/>
            <person name="Guy L."/>
            <person name="Ettema T.J."/>
        </authorList>
    </citation>
    <scope>NUCLEOTIDE SEQUENCE</scope>
</reference>
<sequence>DQLDPYYTPNFDRQKPPFTLQI</sequence>
<gene>
    <name evidence="2" type="ORF">LCGC14_3157450</name>
</gene>
<protein>
    <submittedName>
        <fullName evidence="2">Uncharacterized protein</fullName>
    </submittedName>
</protein>
<comment type="caution">
    <text evidence="2">The sequence shown here is derived from an EMBL/GenBank/DDBJ whole genome shotgun (WGS) entry which is preliminary data.</text>
</comment>
<name>A0A0F8YGR2_9ZZZZ</name>
<dbReference type="EMBL" id="LAZR01069690">
    <property type="protein sequence ID" value="KKK47216.1"/>
    <property type="molecule type" value="Genomic_DNA"/>
</dbReference>
<feature type="non-terminal residue" evidence="2">
    <location>
        <position position="1"/>
    </location>
</feature>